<feature type="domain" description="Peptidase M10 metallopeptidase" evidence="5">
    <location>
        <begin position="179"/>
        <end position="212"/>
    </location>
</feature>
<dbReference type="GO" id="GO:0031012">
    <property type="term" value="C:extracellular matrix"/>
    <property type="evidence" value="ECO:0007669"/>
    <property type="project" value="InterPro"/>
</dbReference>
<sequence length="247" mass="26006">MSSLLTAARGAARTFARTAGALALDAANGSLRAVEAVGDKVRGRESTPGVLRVHVVILSDANGPLCRPEDVRPALDRAGEVLEAEAGIRVRITGVDVITAPAPPEALDPRANRGLLLDDILGRTSFYLDHLPQRVLGLVGAPVTVVVVREISGRTTGCSLGISADWVITQASLYDRAAEHSYDETVLAHELGHALNLPHHRDRGNLMFPVSSPPKDLRGTALSGWQAAILQASRHVVPGVGRDTPAG</sequence>
<dbReference type="AlphaFoldDB" id="A0A7K1FKK9"/>
<dbReference type="Pfam" id="PF00413">
    <property type="entry name" value="Peptidase_M10"/>
    <property type="match status" value="1"/>
</dbReference>
<keyword evidence="6" id="KW-0482">Metalloprotease</keyword>
<evidence type="ECO:0000256" key="4">
    <source>
        <dbReference type="ARBA" id="ARBA00022833"/>
    </source>
</evidence>
<dbReference type="SUPFAM" id="SSF55486">
    <property type="entry name" value="Metalloproteases ('zincins'), catalytic domain"/>
    <property type="match status" value="1"/>
</dbReference>
<comment type="caution">
    <text evidence="6">The sequence shown here is derived from an EMBL/GenBank/DDBJ whole genome shotgun (WGS) entry which is preliminary data.</text>
</comment>
<keyword evidence="1 6" id="KW-0645">Protease</keyword>
<name>A0A7K1FKK9_9ACTN</name>
<evidence type="ECO:0000256" key="3">
    <source>
        <dbReference type="ARBA" id="ARBA00022801"/>
    </source>
</evidence>
<proteinExistence type="predicted"/>
<dbReference type="Gene3D" id="3.40.390.10">
    <property type="entry name" value="Collagenase (Catalytic Domain)"/>
    <property type="match status" value="1"/>
</dbReference>
<gene>
    <name evidence="6" type="ORF">GIS00_08285</name>
</gene>
<dbReference type="InterPro" id="IPR001818">
    <property type="entry name" value="Pept_M10_metallopeptidase"/>
</dbReference>
<keyword evidence="2" id="KW-0479">Metal-binding</keyword>
<keyword evidence="4" id="KW-0862">Zinc</keyword>
<evidence type="ECO:0000256" key="2">
    <source>
        <dbReference type="ARBA" id="ARBA00022723"/>
    </source>
</evidence>
<evidence type="ECO:0000313" key="6">
    <source>
        <dbReference type="EMBL" id="MTD13939.1"/>
    </source>
</evidence>
<keyword evidence="7" id="KW-1185">Reference proteome</keyword>
<dbReference type="GO" id="GO:0004222">
    <property type="term" value="F:metalloendopeptidase activity"/>
    <property type="evidence" value="ECO:0007669"/>
    <property type="project" value="InterPro"/>
</dbReference>
<dbReference type="RefSeq" id="WP_154767675.1">
    <property type="nucleotide sequence ID" value="NZ_WLYK01000001.1"/>
</dbReference>
<evidence type="ECO:0000259" key="5">
    <source>
        <dbReference type="Pfam" id="PF00413"/>
    </source>
</evidence>
<organism evidence="6 7">
    <name type="scientific">Nakamurella alba</name>
    <dbReference type="NCBI Taxonomy" id="2665158"/>
    <lineage>
        <taxon>Bacteria</taxon>
        <taxon>Bacillati</taxon>
        <taxon>Actinomycetota</taxon>
        <taxon>Actinomycetes</taxon>
        <taxon>Nakamurellales</taxon>
        <taxon>Nakamurellaceae</taxon>
        <taxon>Nakamurella</taxon>
    </lineage>
</organism>
<keyword evidence="3" id="KW-0378">Hydrolase</keyword>
<accession>A0A7K1FKK9</accession>
<evidence type="ECO:0000313" key="7">
    <source>
        <dbReference type="Proteomes" id="UP000460221"/>
    </source>
</evidence>
<reference evidence="6 7" key="1">
    <citation type="submission" date="2019-11" db="EMBL/GenBank/DDBJ databases">
        <authorList>
            <person name="Jiang L.-Q."/>
        </authorList>
    </citation>
    <scope>NUCLEOTIDE SEQUENCE [LARGE SCALE GENOMIC DNA]</scope>
    <source>
        <strain evidence="6 7">YIM 132087</strain>
    </source>
</reference>
<dbReference type="GO" id="GO:0006508">
    <property type="term" value="P:proteolysis"/>
    <property type="evidence" value="ECO:0007669"/>
    <property type="project" value="UniProtKB-KW"/>
</dbReference>
<protein>
    <submittedName>
        <fullName evidence="6">Matrixin family metalloprotease</fullName>
    </submittedName>
</protein>
<dbReference type="Proteomes" id="UP000460221">
    <property type="component" value="Unassembled WGS sequence"/>
</dbReference>
<dbReference type="EMBL" id="WLYK01000001">
    <property type="protein sequence ID" value="MTD13939.1"/>
    <property type="molecule type" value="Genomic_DNA"/>
</dbReference>
<dbReference type="GO" id="GO:0008270">
    <property type="term" value="F:zinc ion binding"/>
    <property type="evidence" value="ECO:0007669"/>
    <property type="project" value="InterPro"/>
</dbReference>
<dbReference type="InterPro" id="IPR024079">
    <property type="entry name" value="MetalloPept_cat_dom_sf"/>
</dbReference>
<evidence type="ECO:0000256" key="1">
    <source>
        <dbReference type="ARBA" id="ARBA00022670"/>
    </source>
</evidence>